<dbReference type="AlphaFoldDB" id="Q1LLD7"/>
<dbReference type="KEGG" id="rme:Rmet_2160"/>
<reference evidence="2" key="1">
    <citation type="journal article" date="2010" name="PLoS ONE">
        <title>The complete genome sequence of Cupriavidus metallidurans strain CH34, a master survivalist in harsh and anthropogenic environments.</title>
        <authorList>
            <person name="Janssen P.J."/>
            <person name="Van Houdt R."/>
            <person name="Moors H."/>
            <person name="Monsieurs P."/>
            <person name="Morin N."/>
            <person name="Michaux A."/>
            <person name="Benotmane M.A."/>
            <person name="Leys N."/>
            <person name="Vallaeys T."/>
            <person name="Lapidus A."/>
            <person name="Monchy S."/>
            <person name="Medigue C."/>
            <person name="Taghavi S."/>
            <person name="McCorkle S."/>
            <person name="Dunn J."/>
            <person name="van der Lelie D."/>
            <person name="Mergeay M."/>
        </authorList>
    </citation>
    <scope>NUCLEOTIDE SEQUENCE [LARGE SCALE GENOMIC DNA]</scope>
    <source>
        <strain evidence="2">ATCC 43123 / DSM 2839 / NBRC 102507 / CH34</strain>
    </source>
</reference>
<dbReference type="STRING" id="266264.Rmet_2160"/>
<proteinExistence type="predicted"/>
<organism evidence="1 2">
    <name type="scientific">Cupriavidus metallidurans (strain ATCC 43123 / DSM 2839 / NBRC 102507 / CH34)</name>
    <name type="common">Ralstonia metallidurans</name>
    <dbReference type="NCBI Taxonomy" id="266264"/>
    <lineage>
        <taxon>Bacteria</taxon>
        <taxon>Pseudomonadati</taxon>
        <taxon>Pseudomonadota</taxon>
        <taxon>Betaproteobacteria</taxon>
        <taxon>Burkholderiales</taxon>
        <taxon>Burkholderiaceae</taxon>
        <taxon>Cupriavidus</taxon>
    </lineage>
</organism>
<gene>
    <name evidence="1" type="ordered locus">Rmet_2160</name>
</gene>
<accession>Q1LLD7</accession>
<dbReference type="EMBL" id="CP000352">
    <property type="protein sequence ID" value="ABF09039.1"/>
    <property type="molecule type" value="Genomic_DNA"/>
</dbReference>
<name>Q1LLD7_CUPMC</name>
<dbReference type="Proteomes" id="UP000002429">
    <property type="component" value="Chromosome"/>
</dbReference>
<evidence type="ECO:0000313" key="1">
    <source>
        <dbReference type="EMBL" id="ABF09039.1"/>
    </source>
</evidence>
<dbReference type="HOGENOM" id="CLU_1309276_0_0_4"/>
<evidence type="ECO:0000313" key="2">
    <source>
        <dbReference type="Proteomes" id="UP000002429"/>
    </source>
</evidence>
<protein>
    <submittedName>
        <fullName evidence="1">Uncharacterized protein</fullName>
    </submittedName>
</protein>
<keyword evidence="2" id="KW-1185">Reference proteome</keyword>
<sequence>MAREMYHGSLSESITVFDDFTHFGTRDAAIAAAAAKAYAQPGSIRPTAYLYCVQIQVSDSQIHKVETGDWGDPTLYSTCRTLLNTQRFPELKDIELQARKIREGRSRQSKIDAEKYLIRAMADALQDRVGAFEYTNKVEDERSQSLLVVRGANVVRHGKVEKIEQSQLEAARVHNPLHHANSPANQFQEVAPHIQARDEFRNQRPSSSRT</sequence>